<sequence length="39" mass="4448">MAEMLSTNPVVLRRPLGLLRDQGYVRSVKGHNGRRRRSA</sequence>
<evidence type="ECO:0000313" key="1">
    <source>
        <dbReference type="EMBL" id="QIB66807.1"/>
    </source>
</evidence>
<dbReference type="SUPFAM" id="SSF46785">
    <property type="entry name" value="Winged helix' DNA-binding domain"/>
    <property type="match status" value="1"/>
</dbReference>
<dbReference type="InterPro" id="IPR036388">
    <property type="entry name" value="WH-like_DNA-bd_sf"/>
</dbReference>
<name>A0A6C0U778_9GAMM</name>
<dbReference type="AlphaFoldDB" id="A0A6C0U778"/>
<accession>A0A6C0U778</accession>
<protein>
    <submittedName>
        <fullName evidence="1">Rrf2 family transcriptional regulator</fullName>
    </submittedName>
</protein>
<keyword evidence="2" id="KW-1185">Reference proteome</keyword>
<reference evidence="1 2" key="1">
    <citation type="submission" date="2020-02" db="EMBL/GenBank/DDBJ databases">
        <title>Genome sequencing for Kineobactrum sp. M2.</title>
        <authorList>
            <person name="Park S.-J."/>
        </authorList>
    </citation>
    <scope>NUCLEOTIDE SEQUENCE [LARGE SCALE GENOMIC DNA]</scope>
    <source>
        <strain evidence="1 2">M2</strain>
    </source>
</reference>
<gene>
    <name evidence="1" type="ORF">G3T16_16820</name>
</gene>
<dbReference type="Proteomes" id="UP000477680">
    <property type="component" value="Chromosome"/>
</dbReference>
<dbReference type="KEGG" id="kim:G3T16_16820"/>
<proteinExistence type="predicted"/>
<evidence type="ECO:0000313" key="2">
    <source>
        <dbReference type="Proteomes" id="UP000477680"/>
    </source>
</evidence>
<dbReference type="EMBL" id="CP048711">
    <property type="protein sequence ID" value="QIB66807.1"/>
    <property type="molecule type" value="Genomic_DNA"/>
</dbReference>
<dbReference type="InterPro" id="IPR036390">
    <property type="entry name" value="WH_DNA-bd_sf"/>
</dbReference>
<organism evidence="1 2">
    <name type="scientific">Kineobactrum salinum</name>
    <dbReference type="NCBI Taxonomy" id="2708301"/>
    <lineage>
        <taxon>Bacteria</taxon>
        <taxon>Pseudomonadati</taxon>
        <taxon>Pseudomonadota</taxon>
        <taxon>Gammaproteobacteria</taxon>
        <taxon>Cellvibrionales</taxon>
        <taxon>Halieaceae</taxon>
        <taxon>Kineobactrum</taxon>
    </lineage>
</organism>
<dbReference type="Gene3D" id="1.10.10.10">
    <property type="entry name" value="Winged helix-like DNA-binding domain superfamily/Winged helix DNA-binding domain"/>
    <property type="match status" value="1"/>
</dbReference>